<feature type="region of interest" description="Disordered" evidence="2">
    <location>
        <begin position="472"/>
        <end position="501"/>
    </location>
</feature>
<dbReference type="EMBL" id="CP000431">
    <property type="protein sequence ID" value="ABG95834.1"/>
    <property type="molecule type" value="Genomic_DNA"/>
</dbReference>
<evidence type="ECO:0000256" key="1">
    <source>
        <dbReference type="ARBA" id="ARBA00010652"/>
    </source>
</evidence>
<sequence>MQFVCRGATAFRLPRSRRSSTPCQLCTSHLKLLSPPPWNSTRSPRVSRPRSLSTPRPSACSPPGAKRCLCTRPVTSTPWPTRSLPLSPRAFSRCARPRTRSAPRPRCMSPRTSRSARPSLRACDGRRLETTRRSSMTMGLTGVIWLPRGATVNSTTLAAGAGPVPLSVASAAWTALSTSFVDANLTLVRVMAELAAGWQGVSAAAALAKITPFTVWTAECAELAADTAAKAGLEAGAYTTAALIMPSIPEIVAVKTAKATAYSTGGALNGTAAAAEAADRAMDIRAGLVMEGYEAASNILALERTYRQPPRIVTKADSKEVGTFDEIPSDGEFDPTRAAAAAMMAAGQNPAVTTAASQVGSIAGTTVSTATSAASNIGGAALSAVTGGGVTPMVGGAPMMSGGAYGGGSASTSAAAARTSVGAIGAGAAGGATLPEGWGKTDGGQGARPGAPATAPGGVIGDVRAEVNPAAAARGTTGSGPMTVGRGAAGAGSQDEDERETPDYLKNFEHFSDGRTVIPSVIGANPDHRESGR</sequence>
<reference evidence="5" key="1">
    <citation type="journal article" date="2006" name="Proc. Natl. Acad. Sci. U.S.A.">
        <title>The complete genome of Rhodococcus sp. RHA1 provides insights into a catabolic powerhouse.</title>
        <authorList>
            <person name="McLeod M.P."/>
            <person name="Warren R.L."/>
            <person name="Hsiao W.W.L."/>
            <person name="Araki N."/>
            <person name="Myhre M."/>
            <person name="Fernandes C."/>
            <person name="Miyazawa D."/>
            <person name="Wong W."/>
            <person name="Lillquist A.L."/>
            <person name="Wang D."/>
            <person name="Dosanjh M."/>
            <person name="Hara H."/>
            <person name="Petrescu A."/>
            <person name="Morin R.D."/>
            <person name="Yang G."/>
            <person name="Stott J.M."/>
            <person name="Schein J.E."/>
            <person name="Shin H."/>
            <person name="Smailus D."/>
            <person name="Siddiqui A.S."/>
            <person name="Marra M.A."/>
            <person name="Jones S.J.M."/>
            <person name="Holt R."/>
            <person name="Brinkman F.S.L."/>
            <person name="Miyauchi K."/>
            <person name="Fukuda M."/>
            <person name="Davies J.E."/>
            <person name="Mohn W.W."/>
            <person name="Eltis L.D."/>
        </authorList>
    </citation>
    <scope>NUCLEOTIDE SEQUENCE [LARGE SCALE GENOMIC DNA]</scope>
    <source>
        <strain evidence="5">RHA1</strain>
    </source>
</reference>
<protein>
    <submittedName>
        <fullName evidence="4">Possible PPE family protein</fullName>
    </submittedName>
</protein>
<feature type="compositionally biased region" description="Low complexity" evidence="2">
    <location>
        <begin position="40"/>
        <end position="58"/>
    </location>
</feature>
<dbReference type="eggNOG" id="COG5651">
    <property type="taxonomic scope" value="Bacteria"/>
</dbReference>
<dbReference type="InterPro" id="IPR038332">
    <property type="entry name" value="PPE_sf"/>
</dbReference>
<feature type="region of interest" description="Disordered" evidence="2">
    <location>
        <begin position="37"/>
        <end position="63"/>
    </location>
</feature>
<evidence type="ECO:0000256" key="2">
    <source>
        <dbReference type="SAM" id="MobiDB-lite"/>
    </source>
</evidence>
<dbReference type="InterPro" id="IPR000030">
    <property type="entry name" value="PPE_dom"/>
</dbReference>
<evidence type="ECO:0000313" key="5">
    <source>
        <dbReference type="Proteomes" id="UP000008710"/>
    </source>
</evidence>
<dbReference type="HOGENOM" id="CLU_038360_0_0_11"/>
<gene>
    <name evidence="4" type="ordered locus">RHA1_ro04037</name>
</gene>
<dbReference type="KEGG" id="rha:RHA1_ro04037"/>
<accession>Q0S9F2</accession>
<feature type="domain" description="PPE" evidence="3">
    <location>
        <begin position="145"/>
        <end position="300"/>
    </location>
</feature>
<proteinExistence type="inferred from homology"/>
<name>Q0S9F2_RHOJR</name>
<evidence type="ECO:0000259" key="3">
    <source>
        <dbReference type="Pfam" id="PF00823"/>
    </source>
</evidence>
<dbReference type="Gene3D" id="1.20.1260.20">
    <property type="entry name" value="PPE superfamily"/>
    <property type="match status" value="1"/>
</dbReference>
<dbReference type="Pfam" id="PF00823">
    <property type="entry name" value="PPE"/>
    <property type="match status" value="1"/>
</dbReference>
<dbReference type="Proteomes" id="UP000008710">
    <property type="component" value="Chromosome"/>
</dbReference>
<evidence type="ECO:0000313" key="4">
    <source>
        <dbReference type="EMBL" id="ABG95834.1"/>
    </source>
</evidence>
<dbReference type="AlphaFoldDB" id="Q0S9F2"/>
<comment type="similarity">
    <text evidence="1">Belongs to the mycobacterial PPE family.</text>
</comment>
<organism evidence="4 5">
    <name type="scientific">Rhodococcus jostii (strain RHA1)</name>
    <dbReference type="NCBI Taxonomy" id="101510"/>
    <lineage>
        <taxon>Bacteria</taxon>
        <taxon>Bacillati</taxon>
        <taxon>Actinomycetota</taxon>
        <taxon>Actinomycetes</taxon>
        <taxon>Mycobacteriales</taxon>
        <taxon>Nocardiaceae</taxon>
        <taxon>Rhodococcus</taxon>
    </lineage>
</organism>
<dbReference type="SUPFAM" id="SSF140459">
    <property type="entry name" value="PE/PPE dimer-like"/>
    <property type="match status" value="1"/>
</dbReference>
<feature type="region of interest" description="Disordered" evidence="2">
    <location>
        <begin position="93"/>
        <end position="120"/>
    </location>
</feature>